<dbReference type="Pfam" id="PF02348">
    <property type="entry name" value="CTP_transf_3"/>
    <property type="match status" value="1"/>
</dbReference>
<dbReference type="KEGG" id="acaf:CA12_16380"/>
<dbReference type="Proteomes" id="UP000318741">
    <property type="component" value="Chromosome"/>
</dbReference>
<evidence type="ECO:0000313" key="1">
    <source>
        <dbReference type="EMBL" id="QDT15553.1"/>
    </source>
</evidence>
<organism evidence="1 2">
    <name type="scientific">Alienimonas californiensis</name>
    <dbReference type="NCBI Taxonomy" id="2527989"/>
    <lineage>
        <taxon>Bacteria</taxon>
        <taxon>Pseudomonadati</taxon>
        <taxon>Planctomycetota</taxon>
        <taxon>Planctomycetia</taxon>
        <taxon>Planctomycetales</taxon>
        <taxon>Planctomycetaceae</taxon>
        <taxon>Alienimonas</taxon>
    </lineage>
</organism>
<accession>A0A517P859</accession>
<keyword evidence="2" id="KW-1185">Reference proteome</keyword>
<name>A0A517P859_9PLAN</name>
<keyword evidence="1" id="KW-0808">Transferase</keyword>
<dbReference type="RefSeq" id="WP_145358457.1">
    <property type="nucleotide sequence ID" value="NZ_CP036265.1"/>
</dbReference>
<dbReference type="OrthoDB" id="9815559at2"/>
<dbReference type="EC" id="2.7.7.38" evidence="1"/>
<dbReference type="SUPFAM" id="SSF53448">
    <property type="entry name" value="Nucleotide-diphospho-sugar transferases"/>
    <property type="match status" value="1"/>
</dbReference>
<dbReference type="GO" id="GO:0008690">
    <property type="term" value="F:3-deoxy-manno-octulosonate cytidylyltransferase activity"/>
    <property type="evidence" value="ECO:0007669"/>
    <property type="project" value="UniProtKB-EC"/>
</dbReference>
<dbReference type="PANTHER" id="PTHR42866">
    <property type="entry name" value="3-DEOXY-MANNO-OCTULOSONATE CYTIDYLYLTRANSFERASE"/>
    <property type="match status" value="1"/>
</dbReference>
<gene>
    <name evidence="1" type="primary">kdsB</name>
    <name evidence="1" type="ORF">CA12_16380</name>
</gene>
<dbReference type="AlphaFoldDB" id="A0A517P859"/>
<dbReference type="EMBL" id="CP036265">
    <property type="protein sequence ID" value="QDT15553.1"/>
    <property type="molecule type" value="Genomic_DNA"/>
</dbReference>
<dbReference type="GO" id="GO:0005829">
    <property type="term" value="C:cytosol"/>
    <property type="evidence" value="ECO:0007669"/>
    <property type="project" value="TreeGrafter"/>
</dbReference>
<dbReference type="PANTHER" id="PTHR42866:SF1">
    <property type="entry name" value="SPORE COAT POLYSACCHARIDE BIOSYNTHESIS PROTEIN SPSF"/>
    <property type="match status" value="1"/>
</dbReference>
<evidence type="ECO:0000313" key="2">
    <source>
        <dbReference type="Proteomes" id="UP000318741"/>
    </source>
</evidence>
<sequence length="259" mass="28797">MSERRPKVVAVIQARMSSARLPGKVLQPLAGEPMLHRVVERVRAAHHVDRPIIDETIVATSNDASDDPLQAWCEERGVRCVRGSLHDVLARYQTAAVVAEADVIVRITSDCPLIDPSVTGRVIAAYLAADPPVAYASNTDPTRTYPRGLDVEVFSAEALGIAHREDDNPAWREHVTQFLCRQPERFPRTCVTADEDASAHRWTVDTPEDLELVRRIYDHFAADGGVGPTAFDWRDVLALLAECPDWAELNRHVEQKKVA</sequence>
<dbReference type="InterPro" id="IPR029044">
    <property type="entry name" value="Nucleotide-diphossugar_trans"/>
</dbReference>
<reference evidence="1 2" key="1">
    <citation type="submission" date="2019-02" db="EMBL/GenBank/DDBJ databases">
        <title>Deep-cultivation of Planctomycetes and their phenomic and genomic characterization uncovers novel biology.</title>
        <authorList>
            <person name="Wiegand S."/>
            <person name="Jogler M."/>
            <person name="Boedeker C."/>
            <person name="Pinto D."/>
            <person name="Vollmers J."/>
            <person name="Rivas-Marin E."/>
            <person name="Kohn T."/>
            <person name="Peeters S.H."/>
            <person name="Heuer A."/>
            <person name="Rast P."/>
            <person name="Oberbeckmann S."/>
            <person name="Bunk B."/>
            <person name="Jeske O."/>
            <person name="Meyerdierks A."/>
            <person name="Storesund J.E."/>
            <person name="Kallscheuer N."/>
            <person name="Luecker S."/>
            <person name="Lage O.M."/>
            <person name="Pohl T."/>
            <person name="Merkel B.J."/>
            <person name="Hornburger P."/>
            <person name="Mueller R.-W."/>
            <person name="Bruemmer F."/>
            <person name="Labrenz M."/>
            <person name="Spormann A.M."/>
            <person name="Op den Camp H."/>
            <person name="Overmann J."/>
            <person name="Amann R."/>
            <person name="Jetten M.S.M."/>
            <person name="Mascher T."/>
            <person name="Medema M.H."/>
            <person name="Devos D.P."/>
            <person name="Kaster A.-K."/>
            <person name="Ovreas L."/>
            <person name="Rohde M."/>
            <person name="Galperin M.Y."/>
            <person name="Jogler C."/>
        </authorList>
    </citation>
    <scope>NUCLEOTIDE SEQUENCE [LARGE SCALE GENOMIC DNA]</scope>
    <source>
        <strain evidence="1 2">CA12</strain>
    </source>
</reference>
<keyword evidence="1" id="KW-0548">Nucleotidyltransferase</keyword>
<dbReference type="Gene3D" id="3.90.550.10">
    <property type="entry name" value="Spore Coat Polysaccharide Biosynthesis Protein SpsA, Chain A"/>
    <property type="match status" value="1"/>
</dbReference>
<protein>
    <submittedName>
        <fullName evidence="1">3-deoxy-manno-octulosonate cytidylyltransferase</fullName>
        <ecNumber evidence="1">2.7.7.38</ecNumber>
    </submittedName>
</protein>
<proteinExistence type="predicted"/>
<dbReference type="InterPro" id="IPR003329">
    <property type="entry name" value="Cytidylyl_trans"/>
</dbReference>
<dbReference type="CDD" id="cd02518">
    <property type="entry name" value="GT2_SpsF"/>
    <property type="match status" value="1"/>
</dbReference>